<dbReference type="GO" id="GO:0001727">
    <property type="term" value="F:lipid kinase activity"/>
    <property type="evidence" value="ECO:0007669"/>
    <property type="project" value="TreeGrafter"/>
</dbReference>
<reference evidence="3 4" key="1">
    <citation type="submission" date="2019-02" db="EMBL/GenBank/DDBJ databases">
        <title>Genome sequencing of the rare red list fungi Bondarzewia mesenterica.</title>
        <authorList>
            <person name="Buettner E."/>
            <person name="Kellner H."/>
        </authorList>
    </citation>
    <scope>NUCLEOTIDE SEQUENCE [LARGE SCALE GENOMIC DNA]</scope>
    <source>
        <strain evidence="3 4">DSM 108281</strain>
    </source>
</reference>
<dbReference type="InterPro" id="IPR001206">
    <property type="entry name" value="Diacylglycerol_kinase_cat_dom"/>
</dbReference>
<sequence length="369" mass="39353">MPLLVLYNPVSGSASGKQITEHRVLPLLAEHHKIADQISSTEHAGHAGQLVLDFIDAHPTDGEGTLDVILVSGDGTLHEIVNALHDARAGTDKALPKIRLALVAAGTANALYSSLFPSAAGSPLFSLAALLSPSPHLVSLTLALTTLLPPSSHQTAPTSVISAVVTSTSLHASILHDSETLRQQMPGIERFKVAAQQNATRWYAARAHLLPPVQRSKGPLRTSSPPSTSTGSSPRSASPRLRRAHPPSEDAIDVVVVRPSRDPSVRDAGEEARARFADKAWKVLGGAYEDGKHVRLRYNVDGEIVEEGDGVPVVEYFRVGGWEWIPDEADERAHLVCADGAIFTIPKGGRASSQVLSRTSHNVDFAVYT</sequence>
<evidence type="ECO:0000259" key="2">
    <source>
        <dbReference type="PROSITE" id="PS50146"/>
    </source>
</evidence>
<dbReference type="EMBL" id="SGPL01000011">
    <property type="protein sequence ID" value="THH20929.1"/>
    <property type="molecule type" value="Genomic_DNA"/>
</dbReference>
<evidence type="ECO:0000256" key="1">
    <source>
        <dbReference type="SAM" id="MobiDB-lite"/>
    </source>
</evidence>
<dbReference type="AlphaFoldDB" id="A0A4S4M6Z2"/>
<feature type="region of interest" description="Disordered" evidence="1">
    <location>
        <begin position="213"/>
        <end position="252"/>
    </location>
</feature>
<dbReference type="InterPro" id="IPR016064">
    <property type="entry name" value="NAD/diacylglycerol_kinase_sf"/>
</dbReference>
<dbReference type="PANTHER" id="PTHR12358:SF54">
    <property type="entry name" value="SPHINGOSINE KINASE RELATED PROTEIN"/>
    <property type="match status" value="1"/>
</dbReference>
<dbReference type="GO" id="GO:0006665">
    <property type="term" value="P:sphingolipid metabolic process"/>
    <property type="evidence" value="ECO:0007669"/>
    <property type="project" value="TreeGrafter"/>
</dbReference>
<keyword evidence="4" id="KW-1185">Reference proteome</keyword>
<dbReference type="InterPro" id="IPR017438">
    <property type="entry name" value="ATP-NAD_kinase_N"/>
</dbReference>
<accession>A0A4S4M6Z2</accession>
<protein>
    <recommendedName>
        <fullName evidence="2">DAGKc domain-containing protein</fullName>
    </recommendedName>
</protein>
<dbReference type="Pfam" id="PF00781">
    <property type="entry name" value="DAGK_cat"/>
    <property type="match status" value="1"/>
</dbReference>
<dbReference type="PANTHER" id="PTHR12358">
    <property type="entry name" value="SPHINGOSINE KINASE"/>
    <property type="match status" value="1"/>
</dbReference>
<dbReference type="GO" id="GO:0016020">
    <property type="term" value="C:membrane"/>
    <property type="evidence" value="ECO:0007669"/>
    <property type="project" value="GOC"/>
</dbReference>
<dbReference type="OrthoDB" id="336240at2759"/>
<dbReference type="Gene3D" id="3.40.50.10330">
    <property type="entry name" value="Probable inorganic polyphosphate/atp-NAD kinase, domain 1"/>
    <property type="match status" value="1"/>
</dbReference>
<organism evidence="3 4">
    <name type="scientific">Bondarzewia mesenterica</name>
    <dbReference type="NCBI Taxonomy" id="1095465"/>
    <lineage>
        <taxon>Eukaryota</taxon>
        <taxon>Fungi</taxon>
        <taxon>Dikarya</taxon>
        <taxon>Basidiomycota</taxon>
        <taxon>Agaricomycotina</taxon>
        <taxon>Agaricomycetes</taxon>
        <taxon>Russulales</taxon>
        <taxon>Bondarzewiaceae</taxon>
        <taxon>Bondarzewia</taxon>
    </lineage>
</organism>
<name>A0A4S4M6Z2_9AGAM</name>
<dbReference type="SMART" id="SM00046">
    <property type="entry name" value="DAGKc"/>
    <property type="match status" value="1"/>
</dbReference>
<dbReference type="Proteomes" id="UP000310158">
    <property type="component" value="Unassembled WGS sequence"/>
</dbReference>
<feature type="compositionally biased region" description="Low complexity" evidence="1">
    <location>
        <begin position="221"/>
        <end position="239"/>
    </location>
</feature>
<comment type="caution">
    <text evidence="3">The sequence shown here is derived from an EMBL/GenBank/DDBJ whole genome shotgun (WGS) entry which is preliminary data.</text>
</comment>
<gene>
    <name evidence="3" type="ORF">EW146_g498</name>
</gene>
<feature type="domain" description="DAGKc" evidence="2">
    <location>
        <begin position="1"/>
        <end position="149"/>
    </location>
</feature>
<proteinExistence type="predicted"/>
<dbReference type="InterPro" id="IPR050187">
    <property type="entry name" value="Lipid_Phosphate_FormReg"/>
</dbReference>
<dbReference type="SUPFAM" id="SSF111331">
    <property type="entry name" value="NAD kinase/diacylglycerol kinase-like"/>
    <property type="match status" value="1"/>
</dbReference>
<dbReference type="PROSITE" id="PS50146">
    <property type="entry name" value="DAGK"/>
    <property type="match status" value="1"/>
</dbReference>
<evidence type="ECO:0000313" key="4">
    <source>
        <dbReference type="Proteomes" id="UP000310158"/>
    </source>
</evidence>
<evidence type="ECO:0000313" key="3">
    <source>
        <dbReference type="EMBL" id="THH20929.1"/>
    </source>
</evidence>